<dbReference type="AlphaFoldDB" id="A0A1C7LWD8"/>
<name>A0A1C7LWD8_GRIFR</name>
<organism evidence="1 2">
    <name type="scientific">Grifola frondosa</name>
    <name type="common">Maitake</name>
    <name type="synonym">Polyporus frondosus</name>
    <dbReference type="NCBI Taxonomy" id="5627"/>
    <lineage>
        <taxon>Eukaryota</taxon>
        <taxon>Fungi</taxon>
        <taxon>Dikarya</taxon>
        <taxon>Basidiomycota</taxon>
        <taxon>Agaricomycotina</taxon>
        <taxon>Agaricomycetes</taxon>
        <taxon>Polyporales</taxon>
        <taxon>Grifolaceae</taxon>
        <taxon>Grifola</taxon>
    </lineage>
</organism>
<dbReference type="EMBL" id="LUGG01000019">
    <property type="protein sequence ID" value="OBZ69041.1"/>
    <property type="molecule type" value="Genomic_DNA"/>
</dbReference>
<sequence>MVDAQTRWPPINFGESGSSAWLIFSFSSPLLQVADRTAPTMPAASDRAGAHVSLFRGFVRFDDLQELAFRNVEDNIPLSTADRDRQVVRQPVFKFLERLDGFVGLEPSASMSPICDKTTPNCGRRPDIDHSEYLHLRMDLGAETNCAGF</sequence>
<evidence type="ECO:0000313" key="2">
    <source>
        <dbReference type="Proteomes" id="UP000092993"/>
    </source>
</evidence>
<dbReference type="Proteomes" id="UP000092993">
    <property type="component" value="Unassembled WGS sequence"/>
</dbReference>
<keyword evidence="2" id="KW-1185">Reference proteome</keyword>
<accession>A0A1C7LWD8</accession>
<gene>
    <name evidence="1" type="ORF">A0H81_11291</name>
</gene>
<proteinExistence type="predicted"/>
<reference evidence="1 2" key="1">
    <citation type="submission" date="2016-03" db="EMBL/GenBank/DDBJ databases">
        <title>Whole genome sequencing of Grifola frondosa 9006-11.</title>
        <authorList>
            <person name="Min B."/>
            <person name="Park H."/>
            <person name="Kim J.-G."/>
            <person name="Cho H."/>
            <person name="Oh Y.-L."/>
            <person name="Kong W.-S."/>
            <person name="Choi I.-G."/>
        </authorList>
    </citation>
    <scope>NUCLEOTIDE SEQUENCE [LARGE SCALE GENOMIC DNA]</scope>
    <source>
        <strain evidence="1 2">9006-11</strain>
    </source>
</reference>
<comment type="caution">
    <text evidence="1">The sequence shown here is derived from an EMBL/GenBank/DDBJ whole genome shotgun (WGS) entry which is preliminary data.</text>
</comment>
<protein>
    <submittedName>
        <fullName evidence="1">Uncharacterized protein</fullName>
    </submittedName>
</protein>
<evidence type="ECO:0000313" key="1">
    <source>
        <dbReference type="EMBL" id="OBZ69041.1"/>
    </source>
</evidence>